<name>A0A346QW68_9BBAC</name>
<dbReference type="EMBL" id="MH170055">
    <property type="protein sequence ID" value="AXS01168.1"/>
    <property type="molecule type" value="Genomic_DNA"/>
</dbReference>
<accession>A0A346QW68</accession>
<proteinExistence type="predicted"/>
<sequence length="209" mass="24739">MCLLNDYYHSVIMSRKSPKSLLSLSFKVCVEHALQVYEAIPSFIANEQFLLLPGTLLCNYAHKTGEYNRMLRLAMNTHVCDLAYDDVCELLTDTYYRRWTFQEVLDVVMYIQTYRGEEDILPFEHTKAVITNVCSFCDDSIKEPNPVPKRTMCKFCVKNPKNYKEFHMLIDEPDEMVDVILDMRNYCSTCWTPLYKFCEWIMDDYLFLI</sequence>
<reference evidence="1" key="1">
    <citation type="journal article" date="2018" name="PLoS ONE">
        <title>Genomic analysis of an Argentinean isolate of Spodoptera frugiperda granulovirus reveals that various baculoviruses code for Lef-7 proteins with three F-box domains.</title>
        <authorList>
            <person name="Ferrelli M.L."/>
            <person name="Pidre M.L."/>
            <person name="Ghiringhelli P.D."/>
            <person name="Torres S."/>
            <person name="Fabre M.L."/>
            <person name="Masson T."/>
            <person name="Cedola M.T."/>
            <person name="Sciocco-Cap A."/>
            <person name="Romanowski V."/>
        </authorList>
    </citation>
    <scope>NUCLEOTIDE SEQUENCE</scope>
    <source>
        <strain evidence="1">ARG</strain>
    </source>
</reference>
<organism evidence="1">
    <name type="scientific">Spodoptera frugiperda granulovirus</name>
    <dbReference type="NCBI Taxonomy" id="307454"/>
    <lineage>
        <taxon>Viruses</taxon>
        <taxon>Viruses incertae sedis</taxon>
        <taxon>Naldaviricetes</taxon>
        <taxon>Lefavirales</taxon>
        <taxon>Baculoviridae</taxon>
        <taxon>Betabaculovirus</taxon>
        <taxon>Betabaculovirus spofrugiperdae</taxon>
    </lineage>
</organism>
<protein>
    <submittedName>
        <fullName evidence="1">ORF148</fullName>
    </submittedName>
</protein>
<evidence type="ECO:0000313" key="1">
    <source>
        <dbReference type="EMBL" id="AXS01168.1"/>
    </source>
</evidence>